<gene>
    <name evidence="1" type="ORF">N7469_004862</name>
</gene>
<reference evidence="1" key="1">
    <citation type="submission" date="2022-11" db="EMBL/GenBank/DDBJ databases">
        <authorList>
            <person name="Petersen C."/>
        </authorList>
    </citation>
    <scope>NUCLEOTIDE SEQUENCE</scope>
    <source>
        <strain evidence="1">IBT 23319</strain>
    </source>
</reference>
<dbReference type="Proteomes" id="UP001147733">
    <property type="component" value="Unassembled WGS sequence"/>
</dbReference>
<comment type="caution">
    <text evidence="1">The sequence shown here is derived from an EMBL/GenBank/DDBJ whole genome shotgun (WGS) entry which is preliminary data.</text>
</comment>
<evidence type="ECO:0000313" key="1">
    <source>
        <dbReference type="EMBL" id="KAJ5235694.1"/>
    </source>
</evidence>
<name>A0A9W9P5B9_PENCI</name>
<dbReference type="GeneID" id="81382949"/>
<keyword evidence="2" id="KW-1185">Reference proteome</keyword>
<protein>
    <submittedName>
        <fullName evidence="1">Uncharacterized protein</fullName>
    </submittedName>
</protein>
<sequence>MTPSSFLPFHVPAVPSSSSYFLSSSHSPSSHLFSSSPSPCDALAIHFSSDDSAHCSLDLLALQTSSQLMLTTDNSTCATKIVFASGMKSGSGGAPSLPEGINECGAEDLI</sequence>
<dbReference type="EMBL" id="JAPQKT010000003">
    <property type="protein sequence ID" value="KAJ5235694.1"/>
    <property type="molecule type" value="Genomic_DNA"/>
</dbReference>
<organism evidence="1 2">
    <name type="scientific">Penicillium citrinum</name>
    <dbReference type="NCBI Taxonomy" id="5077"/>
    <lineage>
        <taxon>Eukaryota</taxon>
        <taxon>Fungi</taxon>
        <taxon>Dikarya</taxon>
        <taxon>Ascomycota</taxon>
        <taxon>Pezizomycotina</taxon>
        <taxon>Eurotiomycetes</taxon>
        <taxon>Eurotiomycetidae</taxon>
        <taxon>Eurotiales</taxon>
        <taxon>Aspergillaceae</taxon>
        <taxon>Penicillium</taxon>
    </lineage>
</organism>
<reference evidence="1" key="2">
    <citation type="journal article" date="2023" name="IMA Fungus">
        <title>Comparative genomic study of the Penicillium genus elucidates a diverse pangenome and 15 lateral gene transfer events.</title>
        <authorList>
            <person name="Petersen C."/>
            <person name="Sorensen T."/>
            <person name="Nielsen M.R."/>
            <person name="Sondergaard T.E."/>
            <person name="Sorensen J.L."/>
            <person name="Fitzpatrick D.A."/>
            <person name="Frisvad J.C."/>
            <person name="Nielsen K.L."/>
        </authorList>
    </citation>
    <scope>NUCLEOTIDE SEQUENCE</scope>
    <source>
        <strain evidence="1">IBT 23319</strain>
    </source>
</reference>
<accession>A0A9W9P5B9</accession>
<evidence type="ECO:0000313" key="2">
    <source>
        <dbReference type="Proteomes" id="UP001147733"/>
    </source>
</evidence>
<proteinExistence type="predicted"/>
<dbReference type="AlphaFoldDB" id="A0A9W9P5B9"/>
<dbReference type="RefSeq" id="XP_056503194.1">
    <property type="nucleotide sequence ID" value="XM_056643782.1"/>
</dbReference>